<keyword evidence="4 6" id="KW-1133">Transmembrane helix</keyword>
<gene>
    <name evidence="7" type="ORF">DKT77_04475</name>
</gene>
<comment type="subcellular location">
    <subcellularLocation>
        <location evidence="1">Cell membrane</location>
        <topology evidence="1">Multi-pass membrane protein</topology>
    </subcellularLocation>
</comment>
<protein>
    <submittedName>
        <fullName evidence="7">ABC transporter permease</fullName>
    </submittedName>
</protein>
<evidence type="ECO:0000313" key="7">
    <source>
        <dbReference type="EMBL" id="PWR03770.1"/>
    </source>
</evidence>
<keyword evidence="2" id="KW-1003">Cell membrane</keyword>
<proteinExistence type="predicted"/>
<evidence type="ECO:0000313" key="8">
    <source>
        <dbReference type="Proteomes" id="UP000245680"/>
    </source>
</evidence>
<accession>A0A2V2LDZ7</accession>
<dbReference type="CDD" id="cd06580">
    <property type="entry name" value="TM_PBP1_transp_TpRbsC_like"/>
    <property type="match status" value="1"/>
</dbReference>
<dbReference type="Pfam" id="PF02653">
    <property type="entry name" value="BPD_transp_2"/>
    <property type="match status" value="1"/>
</dbReference>
<dbReference type="AlphaFoldDB" id="A0A2V2LDZ7"/>
<feature type="transmembrane region" description="Helical" evidence="6">
    <location>
        <begin position="92"/>
        <end position="112"/>
    </location>
</feature>
<feature type="transmembrane region" description="Helical" evidence="6">
    <location>
        <begin position="41"/>
        <end position="59"/>
    </location>
</feature>
<dbReference type="GO" id="GO:0022857">
    <property type="term" value="F:transmembrane transporter activity"/>
    <property type="evidence" value="ECO:0007669"/>
    <property type="project" value="InterPro"/>
</dbReference>
<evidence type="ECO:0000256" key="4">
    <source>
        <dbReference type="ARBA" id="ARBA00022989"/>
    </source>
</evidence>
<dbReference type="RefSeq" id="WP_109810542.1">
    <property type="nucleotide sequence ID" value="NZ_QGKU01000016.1"/>
</dbReference>
<keyword evidence="5 6" id="KW-0472">Membrane</keyword>
<dbReference type="PANTHER" id="PTHR43370:SF2">
    <property type="entry name" value="ABC TRANSPORTER PERMEASE PROTEIN"/>
    <property type="match status" value="1"/>
</dbReference>
<keyword evidence="8" id="KW-1185">Reference proteome</keyword>
<evidence type="ECO:0000256" key="3">
    <source>
        <dbReference type="ARBA" id="ARBA00022692"/>
    </source>
</evidence>
<feature type="transmembrane region" description="Helical" evidence="6">
    <location>
        <begin position="65"/>
        <end position="85"/>
    </location>
</feature>
<evidence type="ECO:0000256" key="1">
    <source>
        <dbReference type="ARBA" id="ARBA00004651"/>
    </source>
</evidence>
<dbReference type="Proteomes" id="UP000245680">
    <property type="component" value="Unassembled WGS sequence"/>
</dbReference>
<comment type="caution">
    <text evidence="7">The sequence shown here is derived from an EMBL/GenBank/DDBJ whole genome shotgun (WGS) entry which is preliminary data.</text>
</comment>
<evidence type="ECO:0000256" key="2">
    <source>
        <dbReference type="ARBA" id="ARBA00022475"/>
    </source>
</evidence>
<name>A0A2V2LDZ7_9RHOB</name>
<organism evidence="7 8">
    <name type="scientific">Meridianimarinicoccus roseus</name>
    <dbReference type="NCBI Taxonomy" id="2072018"/>
    <lineage>
        <taxon>Bacteria</taxon>
        <taxon>Pseudomonadati</taxon>
        <taxon>Pseudomonadota</taxon>
        <taxon>Alphaproteobacteria</taxon>
        <taxon>Rhodobacterales</taxon>
        <taxon>Paracoccaceae</taxon>
        <taxon>Meridianimarinicoccus</taxon>
    </lineage>
</organism>
<dbReference type="OrthoDB" id="9792579at2"/>
<keyword evidence="3 6" id="KW-0812">Transmembrane</keyword>
<dbReference type="EMBL" id="QGKU01000016">
    <property type="protein sequence ID" value="PWR03770.1"/>
    <property type="molecule type" value="Genomic_DNA"/>
</dbReference>
<dbReference type="GO" id="GO:0005886">
    <property type="term" value="C:plasma membrane"/>
    <property type="evidence" value="ECO:0007669"/>
    <property type="project" value="UniProtKB-SubCell"/>
</dbReference>
<sequence length="308" mass="31885">MIVFLTAWLGSLPGFMTPLLLASLGLLLCERAGVLNLGVEGVMAVAAMTGAAACLSGLAPGLSLVLAAGAAVAITLPYIIAVVVFRAAQIPAGLALVAIGLGTSMVLGRDFAHRPFRGLADLPFPGPLKEWPLVGRMLFQQDAVVYLALAAAALLAWMLHRTRTGLALRATGEDPATADSAGVDVQAVQCVALVAGSTLIGLAGGYLALGSAQIWTEGMVAGRGWIALALVVFVQWSPLRAIAGAALFGGAQALIPRLQALGLDVPIYVLAMMPYVLTIAVLVAASRRARTRQQEPGFLGRAYIRQDR</sequence>
<dbReference type="InterPro" id="IPR001851">
    <property type="entry name" value="ABC_transp_permease"/>
</dbReference>
<evidence type="ECO:0000256" key="5">
    <source>
        <dbReference type="ARBA" id="ARBA00023136"/>
    </source>
</evidence>
<dbReference type="PANTHER" id="PTHR43370">
    <property type="entry name" value="SUGAR ABC TRANSPORTER INTEGRAL MEMBRANE PROTEIN-RELATED"/>
    <property type="match status" value="1"/>
</dbReference>
<evidence type="ECO:0000256" key="6">
    <source>
        <dbReference type="SAM" id="Phobius"/>
    </source>
</evidence>
<reference evidence="7 8" key="1">
    <citation type="submission" date="2018-05" db="EMBL/GenBank/DDBJ databases">
        <title>Rhodobacteraceae gen. nov., sp. nov. isolated from sea water.</title>
        <authorList>
            <person name="Ren Y."/>
        </authorList>
    </citation>
    <scope>NUCLEOTIDE SEQUENCE [LARGE SCALE GENOMIC DNA]</scope>
    <source>
        <strain evidence="7 8">TG-679</strain>
    </source>
</reference>
<feature type="transmembrane region" description="Helical" evidence="6">
    <location>
        <begin position="143"/>
        <end position="159"/>
    </location>
</feature>
<feature type="transmembrane region" description="Helical" evidence="6">
    <location>
        <begin position="265"/>
        <end position="285"/>
    </location>
</feature>
<feature type="transmembrane region" description="Helical" evidence="6">
    <location>
        <begin position="6"/>
        <end position="29"/>
    </location>
</feature>